<dbReference type="SMART" id="SM00646">
    <property type="entry name" value="Ami_3"/>
    <property type="match status" value="1"/>
</dbReference>
<name>A0A2W4W4A1_9CYAN</name>
<dbReference type="SMART" id="SM00287">
    <property type="entry name" value="SH3b"/>
    <property type="match status" value="1"/>
</dbReference>
<dbReference type="InterPro" id="IPR013783">
    <property type="entry name" value="Ig-like_fold"/>
</dbReference>
<gene>
    <name evidence="5" type="ORF">DCF19_20385</name>
</gene>
<evidence type="ECO:0000313" key="6">
    <source>
        <dbReference type="Proteomes" id="UP000249467"/>
    </source>
</evidence>
<accession>A0A2W4W4A1</accession>
<sequence>MRRLIGIFLIGILSFIFAASTGAQPFVPPSQLHLTYPPLQHTTTSDRLFFIGTAPKNGNVSINGKLISRSDAGHFAPSLPLQMGENNFNIRYVNLAGERDSERQINVKVLRESLIKLPPKDIGFIKDSLFPTVDIARQPNERICFDAIATPNAQVLVRVGDREIPLLPRRRNIQLPPNSSVLTGNNEATVESPSGYFRGCTTFEVASKFDSPIYEMRLGDRIVKEKAVGKVQILSDKNIQVAEVTSISADPRTGASTDFSRLTPLPKGTKSLITGKQGAWLRLDYGGWVRESLVKVEDAEAPPRSIVRSINTKQVVDKNNLNNAWSELTIPLEVSVPISIVQGDRNFAITLHNVTSQTDTISIDPDSIINKIDWVQTEPDKVTYTISLKPKQQWGYKVRYQGTNLILALKHPPTLSPISSSLKESKPLQDIKILLDAGHGGNEDLGARSPTSYPEKDATLITSKLLQDELQNRGAKVIMTRTDDADVDLATRVNKIEQESPTISVSIHYNSLPDNGDAINTSGVGAFWYNPQAQDFAKFINTYLSQKLNRHDYGVYWNNLALARPTIAPSVLLELGFMINPIEFEWIIDRQQQKLLATTLADGITEWILNAAK</sequence>
<dbReference type="GO" id="GO:0030288">
    <property type="term" value="C:outer membrane-bounded periplasmic space"/>
    <property type="evidence" value="ECO:0007669"/>
    <property type="project" value="TreeGrafter"/>
</dbReference>
<comment type="caution">
    <text evidence="5">The sequence shown here is derived from an EMBL/GenBank/DDBJ whole genome shotgun (WGS) entry which is preliminary data.</text>
</comment>
<keyword evidence="1" id="KW-0378">Hydrolase</keyword>
<dbReference type="Gene3D" id="3.40.630.40">
    <property type="entry name" value="Zn-dependent exopeptidases"/>
    <property type="match status" value="1"/>
</dbReference>
<organism evidence="5 6">
    <name type="scientific">Pseudanabaena frigida</name>
    <dbReference type="NCBI Taxonomy" id="945775"/>
    <lineage>
        <taxon>Bacteria</taxon>
        <taxon>Bacillati</taxon>
        <taxon>Cyanobacteriota</taxon>
        <taxon>Cyanophyceae</taxon>
        <taxon>Pseudanabaenales</taxon>
        <taxon>Pseudanabaenaceae</taxon>
        <taxon>Pseudanabaena</taxon>
    </lineage>
</organism>
<evidence type="ECO:0000313" key="5">
    <source>
        <dbReference type="EMBL" id="PZO36889.1"/>
    </source>
</evidence>
<feature type="domain" description="SH3b" evidence="3">
    <location>
        <begin position="239"/>
        <end position="297"/>
    </location>
</feature>
<dbReference type="GO" id="GO:0009253">
    <property type="term" value="P:peptidoglycan catabolic process"/>
    <property type="evidence" value="ECO:0007669"/>
    <property type="project" value="InterPro"/>
</dbReference>
<dbReference type="CDD" id="cd02696">
    <property type="entry name" value="MurNAc-LAA"/>
    <property type="match status" value="1"/>
</dbReference>
<dbReference type="Proteomes" id="UP000249467">
    <property type="component" value="Unassembled WGS sequence"/>
</dbReference>
<evidence type="ECO:0000256" key="1">
    <source>
        <dbReference type="ARBA" id="ARBA00022801"/>
    </source>
</evidence>
<dbReference type="PANTHER" id="PTHR30404:SF0">
    <property type="entry name" value="N-ACETYLMURAMOYL-L-ALANINE AMIDASE AMIC"/>
    <property type="match status" value="1"/>
</dbReference>
<evidence type="ECO:0000259" key="4">
    <source>
        <dbReference type="SMART" id="SM00646"/>
    </source>
</evidence>
<dbReference type="Gene3D" id="2.60.40.10">
    <property type="entry name" value="Immunoglobulins"/>
    <property type="match status" value="1"/>
</dbReference>
<evidence type="ECO:0000256" key="2">
    <source>
        <dbReference type="ARBA" id="ARBA00023316"/>
    </source>
</evidence>
<keyword evidence="2" id="KW-0961">Cell wall biogenesis/degradation</keyword>
<dbReference type="InterPro" id="IPR003646">
    <property type="entry name" value="SH3-like_bac-type"/>
</dbReference>
<protein>
    <submittedName>
        <fullName evidence="5">N-acetylmuramoyl-L-alanine amidase</fullName>
    </submittedName>
</protein>
<feature type="domain" description="MurNAc-LAA" evidence="4">
    <location>
        <begin position="493"/>
        <end position="605"/>
    </location>
</feature>
<dbReference type="Pfam" id="PF01520">
    <property type="entry name" value="Amidase_3"/>
    <property type="match status" value="1"/>
</dbReference>
<dbReference type="GO" id="GO:0008745">
    <property type="term" value="F:N-acetylmuramoyl-L-alanine amidase activity"/>
    <property type="evidence" value="ECO:0007669"/>
    <property type="project" value="InterPro"/>
</dbReference>
<dbReference type="AlphaFoldDB" id="A0A2W4W4A1"/>
<dbReference type="SUPFAM" id="SSF53187">
    <property type="entry name" value="Zn-dependent exopeptidases"/>
    <property type="match status" value="1"/>
</dbReference>
<evidence type="ECO:0000259" key="3">
    <source>
        <dbReference type="SMART" id="SM00287"/>
    </source>
</evidence>
<dbReference type="InterPro" id="IPR002508">
    <property type="entry name" value="MurNAc-LAA_cat"/>
</dbReference>
<dbReference type="EMBL" id="QBML01000036">
    <property type="protein sequence ID" value="PZO36889.1"/>
    <property type="molecule type" value="Genomic_DNA"/>
</dbReference>
<dbReference type="GO" id="GO:0071555">
    <property type="term" value="P:cell wall organization"/>
    <property type="evidence" value="ECO:0007669"/>
    <property type="project" value="UniProtKB-KW"/>
</dbReference>
<dbReference type="InterPro" id="IPR050695">
    <property type="entry name" value="N-acetylmuramoyl_amidase_3"/>
</dbReference>
<dbReference type="Gene3D" id="2.30.30.40">
    <property type="entry name" value="SH3 Domains"/>
    <property type="match status" value="1"/>
</dbReference>
<proteinExistence type="predicted"/>
<dbReference type="PANTHER" id="PTHR30404">
    <property type="entry name" value="N-ACETYLMURAMOYL-L-ALANINE AMIDASE"/>
    <property type="match status" value="1"/>
</dbReference>
<reference evidence="5 6" key="1">
    <citation type="submission" date="2018-04" db="EMBL/GenBank/DDBJ databases">
        <authorList>
            <person name="Go L.Y."/>
            <person name="Mitchell J.A."/>
        </authorList>
    </citation>
    <scope>NUCLEOTIDE SEQUENCE [LARGE SCALE GENOMIC DNA]</scope>
    <source>
        <strain evidence="5">ULC066bin1</strain>
    </source>
</reference>
<reference evidence="5 6" key="2">
    <citation type="submission" date="2018-06" db="EMBL/GenBank/DDBJ databases">
        <title>Metagenomic assembly of (sub)arctic Cyanobacteria and their associated microbiome from non-axenic cultures.</title>
        <authorList>
            <person name="Baurain D."/>
        </authorList>
    </citation>
    <scope>NUCLEOTIDE SEQUENCE [LARGE SCALE GENOMIC DNA]</scope>
    <source>
        <strain evidence="5">ULC066bin1</strain>
    </source>
</reference>